<protein>
    <submittedName>
        <fullName evidence="1">Spore maturation protein SpmB</fullName>
    </submittedName>
</protein>
<dbReference type="Proteomes" id="UP000566995">
    <property type="component" value="Unassembled WGS sequence"/>
</dbReference>
<dbReference type="RefSeq" id="WP_184585540.1">
    <property type="nucleotide sequence ID" value="NZ_JACHLI010000001.1"/>
</dbReference>
<comment type="caution">
    <text evidence="1">The sequence shown here is derived from an EMBL/GenBank/DDBJ whole genome shotgun (WGS) entry which is preliminary data.</text>
</comment>
<reference evidence="1 2" key="1">
    <citation type="submission" date="2020-08" db="EMBL/GenBank/DDBJ databases">
        <title>Functional genomics of gut bacteria from endangered species of beetles.</title>
        <authorList>
            <person name="Carlos-Shanley C."/>
        </authorList>
    </citation>
    <scope>NUCLEOTIDE SEQUENCE [LARGE SCALE GENOMIC DNA]</scope>
    <source>
        <strain evidence="1 2">S00179</strain>
    </source>
</reference>
<organism evidence="1 2">
    <name type="scientific">Pseudomonas nitroreducens</name>
    <dbReference type="NCBI Taxonomy" id="46680"/>
    <lineage>
        <taxon>Bacteria</taxon>
        <taxon>Pseudomonadati</taxon>
        <taxon>Pseudomonadota</taxon>
        <taxon>Gammaproteobacteria</taxon>
        <taxon>Pseudomonadales</taxon>
        <taxon>Pseudomonadaceae</taxon>
        <taxon>Pseudomonas</taxon>
    </lineage>
</organism>
<evidence type="ECO:0000313" key="1">
    <source>
        <dbReference type="EMBL" id="MBB4861267.1"/>
    </source>
</evidence>
<accession>A0A7W7KEC3</accession>
<sequence>MENIQNALNTLMRACSDANMPVFVAFQQSEHSVRAVTACEQLSSGDSFKLARKLLKAGSLDSFMKIVIADAQKSGHDSLFLKSIGVPTQPK</sequence>
<proteinExistence type="predicted"/>
<dbReference type="AlphaFoldDB" id="A0A7W7KEC3"/>
<evidence type="ECO:0000313" key="2">
    <source>
        <dbReference type="Proteomes" id="UP000566995"/>
    </source>
</evidence>
<dbReference type="EMBL" id="JACHLI010000001">
    <property type="protein sequence ID" value="MBB4861267.1"/>
    <property type="molecule type" value="Genomic_DNA"/>
</dbReference>
<gene>
    <name evidence="1" type="ORF">HNP46_000078</name>
</gene>
<name>A0A7W7KEC3_PSENT</name>